<reference evidence="2" key="1">
    <citation type="submission" date="2023-05" db="EMBL/GenBank/DDBJ databases">
        <title>Nepenthes gracilis genome sequencing.</title>
        <authorList>
            <person name="Fukushima K."/>
        </authorList>
    </citation>
    <scope>NUCLEOTIDE SEQUENCE</scope>
    <source>
        <strain evidence="2">SING2019-196</strain>
    </source>
</reference>
<proteinExistence type="predicted"/>
<feature type="transmembrane region" description="Helical" evidence="1">
    <location>
        <begin position="20"/>
        <end position="41"/>
    </location>
</feature>
<sequence>METSAAASTARRACHFRGNFFGRFGHCFAAAIPILNFVNFLNHNKNSFKMNGRLGFEVFAERCDFVSGLCWWCCCSRDGF</sequence>
<dbReference type="EMBL" id="BSYO01000023">
    <property type="protein sequence ID" value="GMH21818.1"/>
    <property type="molecule type" value="Genomic_DNA"/>
</dbReference>
<keyword evidence="3" id="KW-1185">Reference proteome</keyword>
<evidence type="ECO:0000256" key="1">
    <source>
        <dbReference type="SAM" id="Phobius"/>
    </source>
</evidence>
<evidence type="ECO:0000313" key="3">
    <source>
        <dbReference type="Proteomes" id="UP001279734"/>
    </source>
</evidence>
<keyword evidence="1" id="KW-0812">Transmembrane</keyword>
<organism evidence="2 3">
    <name type="scientific">Nepenthes gracilis</name>
    <name type="common">Slender pitcher plant</name>
    <dbReference type="NCBI Taxonomy" id="150966"/>
    <lineage>
        <taxon>Eukaryota</taxon>
        <taxon>Viridiplantae</taxon>
        <taxon>Streptophyta</taxon>
        <taxon>Embryophyta</taxon>
        <taxon>Tracheophyta</taxon>
        <taxon>Spermatophyta</taxon>
        <taxon>Magnoliopsida</taxon>
        <taxon>eudicotyledons</taxon>
        <taxon>Gunneridae</taxon>
        <taxon>Pentapetalae</taxon>
        <taxon>Caryophyllales</taxon>
        <taxon>Nepenthaceae</taxon>
        <taxon>Nepenthes</taxon>
    </lineage>
</organism>
<keyword evidence="1" id="KW-0472">Membrane</keyword>
<accession>A0AAD3T2J3</accession>
<gene>
    <name evidence="2" type="ORF">Nepgr_023661</name>
</gene>
<keyword evidence="1" id="KW-1133">Transmembrane helix</keyword>
<dbReference type="Proteomes" id="UP001279734">
    <property type="component" value="Unassembled WGS sequence"/>
</dbReference>
<dbReference type="AlphaFoldDB" id="A0AAD3T2J3"/>
<protein>
    <submittedName>
        <fullName evidence="2">Uncharacterized protein</fullName>
    </submittedName>
</protein>
<name>A0AAD3T2J3_NEPGR</name>
<evidence type="ECO:0000313" key="2">
    <source>
        <dbReference type="EMBL" id="GMH21818.1"/>
    </source>
</evidence>
<comment type="caution">
    <text evidence="2">The sequence shown here is derived from an EMBL/GenBank/DDBJ whole genome shotgun (WGS) entry which is preliminary data.</text>
</comment>